<reference evidence="2" key="1">
    <citation type="submission" date="2018-06" db="EMBL/GenBank/DDBJ databases">
        <authorList>
            <consortium name="Pathogen Informatics"/>
            <person name="Doyle S."/>
        </authorList>
    </citation>
    <scope>NUCLEOTIDE SEQUENCE [LARGE SCALE GENOMIC DNA]</scope>
    <source>
        <strain evidence="2">NCTC13765</strain>
    </source>
</reference>
<evidence type="ECO:0000313" key="2">
    <source>
        <dbReference type="EMBL" id="SUN76204.1"/>
    </source>
</evidence>
<keyword evidence="1" id="KW-1133">Transmembrane helix</keyword>
<dbReference type="EMBL" id="UHFR01000005">
    <property type="protein sequence ID" value="SUN76204.1"/>
    <property type="molecule type" value="Genomic_DNA"/>
</dbReference>
<evidence type="ECO:0000256" key="1">
    <source>
        <dbReference type="SAM" id="Phobius"/>
    </source>
</evidence>
<keyword evidence="1" id="KW-0812">Transmembrane</keyword>
<proteinExistence type="predicted"/>
<evidence type="ECO:0000313" key="3">
    <source>
        <dbReference type="Proteomes" id="UP000254634"/>
    </source>
</evidence>
<name>A0A380KYN9_9STRE</name>
<organism evidence="2 3">
    <name type="scientific">Streptococcus massiliensis</name>
    <dbReference type="NCBI Taxonomy" id="313439"/>
    <lineage>
        <taxon>Bacteria</taxon>
        <taxon>Bacillati</taxon>
        <taxon>Bacillota</taxon>
        <taxon>Bacilli</taxon>
        <taxon>Lactobacillales</taxon>
        <taxon>Streptococcaceae</taxon>
        <taxon>Streptococcus</taxon>
    </lineage>
</organism>
<dbReference type="AlphaFoldDB" id="A0A380KYN9"/>
<sequence>MKKAKIFFTTIFLLIFNIFGLLAFAYLFLRRKTSKRKKK</sequence>
<dbReference type="Proteomes" id="UP000254634">
    <property type="component" value="Unassembled WGS sequence"/>
</dbReference>
<keyword evidence="3" id="KW-1185">Reference proteome</keyword>
<gene>
    <name evidence="2" type="ORF">NCTC13765_00668</name>
</gene>
<protein>
    <submittedName>
        <fullName evidence="2">Uncharacterized protein</fullName>
    </submittedName>
</protein>
<keyword evidence="1" id="KW-0472">Membrane</keyword>
<accession>A0A380KYN9</accession>
<feature type="transmembrane region" description="Helical" evidence="1">
    <location>
        <begin position="6"/>
        <end position="29"/>
    </location>
</feature>